<accession>A0A852Y811</accession>
<gene>
    <name evidence="3" type="ORF">BJ979_000070</name>
</gene>
<evidence type="ECO:0000256" key="2">
    <source>
        <dbReference type="SAM" id="Phobius"/>
    </source>
</evidence>
<feature type="transmembrane region" description="Helical" evidence="2">
    <location>
        <begin position="109"/>
        <end position="128"/>
    </location>
</feature>
<evidence type="ECO:0000313" key="4">
    <source>
        <dbReference type="Proteomes" id="UP000553888"/>
    </source>
</evidence>
<feature type="transmembrane region" description="Helical" evidence="2">
    <location>
        <begin position="140"/>
        <end position="165"/>
    </location>
</feature>
<keyword evidence="2" id="KW-1133">Transmembrane helix</keyword>
<dbReference type="AlphaFoldDB" id="A0A852Y811"/>
<evidence type="ECO:0000256" key="1">
    <source>
        <dbReference type="SAM" id="MobiDB-lite"/>
    </source>
</evidence>
<evidence type="ECO:0000313" key="3">
    <source>
        <dbReference type="EMBL" id="NYG97444.1"/>
    </source>
</evidence>
<sequence>MGAAASPTPASASASAPAPAPAGRAADPRDRDVHRADRVALRVLAAIAVVVGAGNLAFGILHTVAAATGSATLPLLASRPLSGGARATEISVDTADLSGGVHALHALDVGFGALTATAVALASALLLWSVGRALPFSRLLFRAALATGIILVFGSMISLAAGGFARMQAAFELSDTVPGIRAGFEVDPSGIGAGFVVLAAAVAIRIGTRLRRDTDGLV</sequence>
<proteinExistence type="predicted"/>
<feature type="transmembrane region" description="Helical" evidence="2">
    <location>
        <begin position="39"/>
        <end position="61"/>
    </location>
</feature>
<keyword evidence="2" id="KW-0472">Membrane</keyword>
<name>A0A852Y811_9MICO</name>
<comment type="caution">
    <text evidence="3">The sequence shown here is derived from an EMBL/GenBank/DDBJ whole genome shotgun (WGS) entry which is preliminary data.</text>
</comment>
<feature type="compositionally biased region" description="Low complexity" evidence="1">
    <location>
        <begin position="1"/>
        <end position="25"/>
    </location>
</feature>
<protein>
    <recommendedName>
        <fullName evidence="5">DUF2975 domain-containing protein</fullName>
    </recommendedName>
</protein>
<evidence type="ECO:0008006" key="5">
    <source>
        <dbReference type="Google" id="ProtNLM"/>
    </source>
</evidence>
<reference evidence="3 4" key="1">
    <citation type="submission" date="2020-07" db="EMBL/GenBank/DDBJ databases">
        <title>Sequencing the genomes of 1000 actinobacteria strains.</title>
        <authorList>
            <person name="Klenk H.-P."/>
        </authorList>
    </citation>
    <scope>NUCLEOTIDE SEQUENCE [LARGE SCALE GENOMIC DNA]</scope>
    <source>
        <strain evidence="3 4">DSM 23141</strain>
    </source>
</reference>
<feature type="transmembrane region" description="Helical" evidence="2">
    <location>
        <begin position="190"/>
        <end position="208"/>
    </location>
</feature>
<dbReference type="Proteomes" id="UP000553888">
    <property type="component" value="Unassembled WGS sequence"/>
</dbReference>
<organism evidence="3 4">
    <name type="scientific">Schumannella luteola</name>
    <dbReference type="NCBI Taxonomy" id="472059"/>
    <lineage>
        <taxon>Bacteria</taxon>
        <taxon>Bacillati</taxon>
        <taxon>Actinomycetota</taxon>
        <taxon>Actinomycetes</taxon>
        <taxon>Micrococcales</taxon>
        <taxon>Microbacteriaceae</taxon>
        <taxon>Schumannella</taxon>
    </lineage>
</organism>
<dbReference type="RefSeq" id="WP_179564106.1">
    <property type="nucleotide sequence ID" value="NZ_JACBZY010000001.1"/>
</dbReference>
<keyword evidence="2" id="KW-0812">Transmembrane</keyword>
<dbReference type="EMBL" id="JACBZY010000001">
    <property type="protein sequence ID" value="NYG97444.1"/>
    <property type="molecule type" value="Genomic_DNA"/>
</dbReference>
<keyword evidence="4" id="KW-1185">Reference proteome</keyword>
<feature type="region of interest" description="Disordered" evidence="1">
    <location>
        <begin position="1"/>
        <end position="31"/>
    </location>
</feature>